<reference evidence="3 4" key="1">
    <citation type="submission" date="2020-08" db="EMBL/GenBank/DDBJ databases">
        <title>Genomic Encyclopedia of Type Strains, Phase III (KMG-III): the genomes of soil and plant-associated and newly described type strains.</title>
        <authorList>
            <person name="Whitman W."/>
        </authorList>
    </citation>
    <scope>NUCLEOTIDE SEQUENCE [LARGE SCALE GENOMIC DNA]</scope>
    <source>
        <strain evidence="3 4">CECT 4462</strain>
    </source>
</reference>
<dbReference type="Pfam" id="PF13655">
    <property type="entry name" value="RVT_N"/>
    <property type="match status" value="1"/>
</dbReference>
<proteinExistence type="inferred from homology"/>
<accession>A0A839T2J9</accession>
<dbReference type="Gene3D" id="1.10.30.50">
    <property type="match status" value="1"/>
</dbReference>
<dbReference type="SMART" id="SM00507">
    <property type="entry name" value="HNHc"/>
    <property type="match status" value="1"/>
</dbReference>
<dbReference type="EMBL" id="JACHXI010000001">
    <property type="protein sequence ID" value="MBB3101943.1"/>
    <property type="molecule type" value="Genomic_DNA"/>
</dbReference>
<keyword evidence="3" id="KW-0695">RNA-directed DNA polymerase</keyword>
<gene>
    <name evidence="3" type="ORF">FHR87_000303</name>
</gene>
<dbReference type="Pfam" id="PF08388">
    <property type="entry name" value="GIIM"/>
    <property type="match status" value="1"/>
</dbReference>
<evidence type="ECO:0000256" key="1">
    <source>
        <dbReference type="ARBA" id="ARBA00034120"/>
    </source>
</evidence>
<sequence>MKTEPASVTSASPNGQLDWHSLDWANIQTSVRKTQLRIAQATREEDWRRVKRLQRLLTHSLYGRCLAVRRVTENRGRKTPGVDGEKWGTPQLKIRAVHRLSKKRGYRPQPLRRVWIPKPGKQERRPLGIPTMLDRAMQALHLLALEPVIETTSDPKSYGFRPDRSTADAMVELFHLLSPQVAPVWILEGDIKGFFDHINHEWLCHHVPMDKVTLRKWLKAGVIDRRQFTATETGTPQGGIISPCLANATLNGLETQLKDHLAQTLGKTKAKKTKVQVVRYADDFVVLADSKKLLEQEIKPWIETFLSIRGVELSQEKTQITHIHQGFDFLGWNFRKYVPKSPYRQAKLLIKPSKKNASAFYQKVAEIIKSSGAQTQEALIGQLNPVLRGWAHYHAPVVAKETFSTLDHLIHWRLWRWAKRRHPKKSDTWIRKKYFHSIGGQNWVFTYPYKSKTETRHRRLYVLADTAIVRHKRLPGGYQPYDAAQELTWEKLRIQRMQHKLRYRGQILWLFRRQQGKCALCGQAISKETGWHDHHVIRRVDGGPDKLSNRVLLHPNCHALVHSQKKQVVLLHSGL</sequence>
<dbReference type="RefSeq" id="WP_183164912.1">
    <property type="nucleotide sequence ID" value="NZ_JACHXI010000001.1"/>
</dbReference>
<keyword evidence="3" id="KW-0548">Nucleotidyltransferase</keyword>
<dbReference type="InterPro" id="IPR025960">
    <property type="entry name" value="RVT_N"/>
</dbReference>
<dbReference type="Proteomes" id="UP000549250">
    <property type="component" value="Unassembled WGS sequence"/>
</dbReference>
<evidence type="ECO:0000259" key="2">
    <source>
        <dbReference type="PROSITE" id="PS50878"/>
    </source>
</evidence>
<dbReference type="InterPro" id="IPR013597">
    <property type="entry name" value="Mat_intron_G2"/>
</dbReference>
<dbReference type="InterPro" id="IPR051083">
    <property type="entry name" value="GrpII_Intron_Splice-Mob/Def"/>
</dbReference>
<dbReference type="GO" id="GO:0004519">
    <property type="term" value="F:endonuclease activity"/>
    <property type="evidence" value="ECO:0007669"/>
    <property type="project" value="InterPro"/>
</dbReference>
<name>A0A839T2J9_AZOMA</name>
<dbReference type="InterPro" id="IPR030931">
    <property type="entry name" value="Group_II_RT_mat"/>
</dbReference>
<comment type="caution">
    <text evidence="3">The sequence shown here is derived from an EMBL/GenBank/DDBJ whole genome shotgun (WGS) entry which is preliminary data.</text>
</comment>
<dbReference type="InterPro" id="IPR002711">
    <property type="entry name" value="HNH"/>
</dbReference>
<dbReference type="PANTHER" id="PTHR34047">
    <property type="entry name" value="NUCLEAR INTRON MATURASE 1, MITOCHONDRIAL-RELATED"/>
    <property type="match status" value="1"/>
</dbReference>
<protein>
    <submittedName>
        <fullName evidence="3">RNA-directed DNA polymerase</fullName>
        <ecNumber evidence="3">2.7.7.49</ecNumber>
    </submittedName>
</protein>
<feature type="domain" description="Reverse transcriptase" evidence="2">
    <location>
        <begin position="97"/>
        <end position="334"/>
    </location>
</feature>
<keyword evidence="3" id="KW-0808">Transferase</keyword>
<dbReference type="InterPro" id="IPR003615">
    <property type="entry name" value="HNH_nuc"/>
</dbReference>
<dbReference type="SUPFAM" id="SSF56672">
    <property type="entry name" value="DNA/RNA polymerases"/>
    <property type="match status" value="1"/>
</dbReference>
<dbReference type="NCBIfam" id="TIGR04416">
    <property type="entry name" value="group_II_RT_mat"/>
    <property type="match status" value="1"/>
</dbReference>
<dbReference type="InterPro" id="IPR043502">
    <property type="entry name" value="DNA/RNA_pol_sf"/>
</dbReference>
<dbReference type="Pfam" id="PF01844">
    <property type="entry name" value="HNH"/>
    <property type="match status" value="1"/>
</dbReference>
<dbReference type="Pfam" id="PF00078">
    <property type="entry name" value="RVT_1"/>
    <property type="match status" value="1"/>
</dbReference>
<dbReference type="AlphaFoldDB" id="A0A839T2J9"/>
<dbReference type="GO" id="GO:0003964">
    <property type="term" value="F:RNA-directed DNA polymerase activity"/>
    <property type="evidence" value="ECO:0007669"/>
    <property type="project" value="UniProtKB-KW"/>
</dbReference>
<dbReference type="PANTHER" id="PTHR34047:SF8">
    <property type="entry name" value="PROTEIN YKFC"/>
    <property type="match status" value="1"/>
</dbReference>
<keyword evidence="4" id="KW-1185">Reference proteome</keyword>
<dbReference type="CDD" id="cd00085">
    <property type="entry name" value="HNHc"/>
    <property type="match status" value="1"/>
</dbReference>
<dbReference type="PROSITE" id="PS50878">
    <property type="entry name" value="RT_POL"/>
    <property type="match status" value="1"/>
</dbReference>
<evidence type="ECO:0000313" key="4">
    <source>
        <dbReference type="Proteomes" id="UP000549250"/>
    </source>
</evidence>
<dbReference type="GO" id="GO:0008270">
    <property type="term" value="F:zinc ion binding"/>
    <property type="evidence" value="ECO:0007669"/>
    <property type="project" value="InterPro"/>
</dbReference>
<evidence type="ECO:0000313" key="3">
    <source>
        <dbReference type="EMBL" id="MBB3101943.1"/>
    </source>
</evidence>
<dbReference type="InterPro" id="IPR000477">
    <property type="entry name" value="RT_dom"/>
</dbReference>
<organism evidence="3 4">
    <name type="scientific">Azomonas macrocytogenes</name>
    <name type="common">Azotobacter macrocytogenes</name>
    <dbReference type="NCBI Taxonomy" id="69962"/>
    <lineage>
        <taxon>Bacteria</taxon>
        <taxon>Pseudomonadati</taxon>
        <taxon>Pseudomonadota</taxon>
        <taxon>Gammaproteobacteria</taxon>
        <taxon>Pseudomonadales</taxon>
        <taxon>Pseudomonadaceae</taxon>
        <taxon>Azomonas</taxon>
    </lineage>
</organism>
<dbReference type="CDD" id="cd01651">
    <property type="entry name" value="RT_G2_intron"/>
    <property type="match status" value="1"/>
</dbReference>
<dbReference type="EC" id="2.7.7.49" evidence="3"/>
<dbReference type="GO" id="GO:0003676">
    <property type="term" value="F:nucleic acid binding"/>
    <property type="evidence" value="ECO:0007669"/>
    <property type="project" value="InterPro"/>
</dbReference>
<comment type="similarity">
    <text evidence="1">Belongs to the bacterial reverse transcriptase family.</text>
</comment>